<dbReference type="InterPro" id="IPR033118">
    <property type="entry name" value="EXPERA"/>
</dbReference>
<dbReference type="GO" id="GO:0005789">
    <property type="term" value="C:endoplasmic reticulum membrane"/>
    <property type="evidence" value="ECO:0007669"/>
    <property type="project" value="UniProtKB-SubCell"/>
</dbReference>
<keyword evidence="5 7" id="KW-1133">Transmembrane helix</keyword>
<accession>A0A1G4IN68</accession>
<comment type="similarity">
    <text evidence="2">Belongs to the TMEM97/sigma-2 receptor family.</text>
</comment>
<dbReference type="OrthoDB" id="433124at2759"/>
<feature type="transmembrane region" description="Helical" evidence="7">
    <location>
        <begin position="59"/>
        <end position="80"/>
    </location>
</feature>
<evidence type="ECO:0000256" key="2">
    <source>
        <dbReference type="ARBA" id="ARBA00009096"/>
    </source>
</evidence>
<evidence type="ECO:0000256" key="7">
    <source>
        <dbReference type="PIRNR" id="PIRNR031032"/>
    </source>
</evidence>
<dbReference type="InterPro" id="IPR051987">
    <property type="entry name" value="Sigma-2_receptor-like"/>
</dbReference>
<evidence type="ECO:0000256" key="5">
    <source>
        <dbReference type="ARBA" id="ARBA00022989"/>
    </source>
</evidence>
<comment type="subcellular location">
    <subcellularLocation>
        <location evidence="1">Endoplasmic reticulum membrane</location>
        <topology evidence="1">Multi-pass membrane protein</topology>
    </subcellularLocation>
</comment>
<keyword evidence="4 7" id="KW-0256">Endoplasmic reticulum</keyword>
<organism evidence="9 10">
    <name type="scientific">Lachancea meyersii CBS 8951</name>
    <dbReference type="NCBI Taxonomy" id="1266667"/>
    <lineage>
        <taxon>Eukaryota</taxon>
        <taxon>Fungi</taxon>
        <taxon>Dikarya</taxon>
        <taxon>Ascomycota</taxon>
        <taxon>Saccharomycotina</taxon>
        <taxon>Saccharomycetes</taxon>
        <taxon>Saccharomycetales</taxon>
        <taxon>Saccharomycetaceae</taxon>
        <taxon>Lachancea</taxon>
    </lineage>
</organism>
<keyword evidence="3 7" id="KW-0812">Transmembrane</keyword>
<feature type="domain" description="EXPERA" evidence="8">
    <location>
        <begin position="6"/>
        <end position="168"/>
    </location>
</feature>
<proteinExistence type="inferred from homology"/>
<dbReference type="PANTHER" id="PTHR31204">
    <property type="entry name" value="SIGMA INTRACELLULAR RECEPTOR 2"/>
    <property type="match status" value="1"/>
</dbReference>
<evidence type="ECO:0000313" key="9">
    <source>
        <dbReference type="EMBL" id="SCU78049.1"/>
    </source>
</evidence>
<name>A0A1G4IN68_9SACH</name>
<evidence type="ECO:0000313" key="10">
    <source>
        <dbReference type="Proteomes" id="UP000191144"/>
    </source>
</evidence>
<evidence type="ECO:0000256" key="1">
    <source>
        <dbReference type="ARBA" id="ARBA00004477"/>
    </source>
</evidence>
<dbReference type="EMBL" id="LT598483">
    <property type="protein sequence ID" value="SCU78049.1"/>
    <property type="molecule type" value="Genomic_DNA"/>
</dbReference>
<dbReference type="PROSITE" id="PS51751">
    <property type="entry name" value="EXPERA"/>
    <property type="match status" value="1"/>
</dbReference>
<sequence>MFSLAQQNFYYYYFVTHIFTTILVDSTVVVPEKFQFTKWLVDYHISLNNDFLLYERPAWLWWFVLVECVGQLPAFFWFAYKLRHIWALRKASSDDKTSKMQLNASNKQLLFWLRVYGWNAGLTTLFCLYTVWTRGYYPEGEFLPMSVEDKLKLMAVYCPYLIIPLRLCFL</sequence>
<protein>
    <recommendedName>
        <fullName evidence="7">Efficient mitochondria targeting-associated protein 19</fullName>
    </recommendedName>
</protein>
<dbReference type="Proteomes" id="UP000191144">
    <property type="component" value="Chromosome A"/>
</dbReference>
<reference evidence="10" key="1">
    <citation type="submission" date="2016-03" db="EMBL/GenBank/DDBJ databases">
        <authorList>
            <person name="Devillers Hugo."/>
        </authorList>
    </citation>
    <scope>NUCLEOTIDE SEQUENCE [LARGE SCALE GENOMIC DNA]</scope>
</reference>
<feature type="transmembrane region" description="Helical" evidence="7">
    <location>
        <begin position="9"/>
        <end position="30"/>
    </location>
</feature>
<dbReference type="PANTHER" id="PTHR31204:SF1">
    <property type="entry name" value="SIGMA INTRACELLULAR RECEPTOR 2"/>
    <property type="match status" value="1"/>
</dbReference>
<dbReference type="InterPro" id="IPR016964">
    <property type="entry name" value="Sigma2_recept"/>
</dbReference>
<dbReference type="PIRSF" id="PIRSF031032">
    <property type="entry name" value="TMP_97_prd"/>
    <property type="match status" value="1"/>
</dbReference>
<dbReference type="AlphaFoldDB" id="A0A1G4IN68"/>
<dbReference type="Pfam" id="PF05241">
    <property type="entry name" value="EBP"/>
    <property type="match status" value="1"/>
</dbReference>
<evidence type="ECO:0000259" key="8">
    <source>
        <dbReference type="PROSITE" id="PS51751"/>
    </source>
</evidence>
<keyword evidence="6 7" id="KW-0472">Membrane</keyword>
<evidence type="ECO:0000256" key="6">
    <source>
        <dbReference type="ARBA" id="ARBA00023136"/>
    </source>
</evidence>
<keyword evidence="10" id="KW-1185">Reference proteome</keyword>
<gene>
    <name evidence="9" type="ORF">LAME_0A03092G</name>
</gene>
<evidence type="ECO:0000256" key="3">
    <source>
        <dbReference type="ARBA" id="ARBA00022692"/>
    </source>
</evidence>
<evidence type="ECO:0000256" key="4">
    <source>
        <dbReference type="ARBA" id="ARBA00022824"/>
    </source>
</evidence>
<feature type="transmembrane region" description="Helical" evidence="7">
    <location>
        <begin position="109"/>
        <end position="131"/>
    </location>
</feature>